<keyword evidence="3" id="KW-0067">ATP-binding</keyword>
<evidence type="ECO:0000256" key="5">
    <source>
        <dbReference type="ARBA" id="ARBA00023204"/>
    </source>
</evidence>
<dbReference type="EMBL" id="CP110820">
    <property type="protein sequence ID" value="WPX97289.1"/>
    <property type="molecule type" value="Genomic_DNA"/>
</dbReference>
<dbReference type="Proteomes" id="UP001327219">
    <property type="component" value="Chromosome"/>
</dbReference>
<feature type="domain" description="DNA mismatch repair proteins mutS family" evidence="6">
    <location>
        <begin position="368"/>
        <end position="384"/>
    </location>
</feature>
<dbReference type="Gene3D" id="1.10.1420.10">
    <property type="match status" value="2"/>
</dbReference>
<dbReference type="InterPro" id="IPR011184">
    <property type="entry name" value="DNA_mismatch_repair_Msh2"/>
</dbReference>
<sequence>MRQNHFFYYAKELGDDLRKYLAYFPDIQRALAKIFINKATFKNLNTIKDGLKIASMISELFRIKHSKLTDGINAIISQIFGYSQLVDQLEEALKQSEEDVTRPIRVGYNKQLDELYDIKDNSHQKISDMRDKYREKTGVANLKIVKNNIFGYFVEVTSMNASKMEQDFFVHKQTLGNVVRYFTDELKHLEDVLLNCDNKIESLEKHIFEKLCEQVKAHFDEINLVVTSIANLDLYSSLAELAHEKNYAKPQVHDGDSFEIEGGRHPVVENYQKDNFIPNSSNINEQEKIWLITGPNMAGKSTFLRQNALICILAQMGSYVPATKVNLGVVDKMFSRIGAADNLAKGESTFMVEMLETAYILNNATQKSFVILDEIGRGTSTHDGIAIAWAVLEYIHNKTNCRTLFATHYHELVQLKKHLKNIATYTMEIKEWNNEIIFMHKIRRGVADSSYGVHVAQLAGLPTEVIKIAQNILSRFENAVTLDVQKEMQYTANTNSTASKESEIVEMLKHVDMNSTTLLKAHEILCDLKKKL</sequence>
<dbReference type="PANTHER" id="PTHR11361:SF34">
    <property type="entry name" value="DNA MISMATCH REPAIR PROTEIN MSH1, MITOCHONDRIAL"/>
    <property type="match status" value="1"/>
</dbReference>
<organism evidence="7 8">
    <name type="scientific">Candidatus Bandiella euplotis</name>
    <dbReference type="NCBI Taxonomy" id="1664265"/>
    <lineage>
        <taxon>Bacteria</taxon>
        <taxon>Pseudomonadati</taxon>
        <taxon>Pseudomonadota</taxon>
        <taxon>Alphaproteobacteria</taxon>
        <taxon>Rickettsiales</taxon>
        <taxon>Candidatus Midichloriaceae</taxon>
        <taxon>Candidatus Bandiella</taxon>
    </lineage>
</organism>
<proteinExistence type="inferred from homology"/>
<protein>
    <submittedName>
        <fullName evidence="7">DNA mismatch repair protein MutS C-terminal domain protein</fullName>
    </submittedName>
</protein>
<dbReference type="SMART" id="SM00533">
    <property type="entry name" value="MUTSd"/>
    <property type="match status" value="1"/>
</dbReference>
<reference evidence="7 8" key="1">
    <citation type="submission" date="2022-11" db="EMBL/GenBank/DDBJ databases">
        <title>Host association and intracellularity evolved multiple times independently in the Rickettsiales.</title>
        <authorList>
            <person name="Castelli M."/>
            <person name="Nardi T."/>
            <person name="Gammuto L."/>
            <person name="Bellinzona G."/>
            <person name="Sabaneyeva E."/>
            <person name="Potekhin A."/>
            <person name="Serra V."/>
            <person name="Petroni G."/>
            <person name="Sassera D."/>
        </authorList>
    </citation>
    <scope>NUCLEOTIDE SEQUENCE [LARGE SCALE GENOMIC DNA]</scope>
    <source>
        <strain evidence="7 8">NDG2</strain>
    </source>
</reference>
<evidence type="ECO:0000256" key="3">
    <source>
        <dbReference type="ARBA" id="ARBA00022840"/>
    </source>
</evidence>
<dbReference type="InterPro" id="IPR007861">
    <property type="entry name" value="DNA_mismatch_repair_MutS_clamp"/>
</dbReference>
<keyword evidence="8" id="KW-1185">Reference proteome</keyword>
<dbReference type="SUPFAM" id="SSF48334">
    <property type="entry name" value="DNA repair protein MutS, domain III"/>
    <property type="match status" value="1"/>
</dbReference>
<keyword evidence="2" id="KW-0547">Nucleotide-binding</keyword>
<evidence type="ECO:0000256" key="4">
    <source>
        <dbReference type="ARBA" id="ARBA00023125"/>
    </source>
</evidence>
<dbReference type="InterPro" id="IPR000432">
    <property type="entry name" value="DNA_mismatch_repair_MutS_C"/>
</dbReference>
<dbReference type="InterPro" id="IPR045076">
    <property type="entry name" value="MutS"/>
</dbReference>
<gene>
    <name evidence="7" type="ORF">Bandiella_01437</name>
</gene>
<dbReference type="SMART" id="SM00534">
    <property type="entry name" value="MUTSac"/>
    <property type="match status" value="1"/>
</dbReference>
<dbReference type="Pfam" id="PF00488">
    <property type="entry name" value="MutS_V"/>
    <property type="match status" value="1"/>
</dbReference>
<dbReference type="RefSeq" id="WP_323732845.1">
    <property type="nucleotide sequence ID" value="NZ_CP110820.1"/>
</dbReference>
<keyword evidence="5" id="KW-0227">DNA damage</keyword>
<dbReference type="PANTHER" id="PTHR11361">
    <property type="entry name" value="DNA MISMATCH REPAIR PROTEIN MUTS FAMILY MEMBER"/>
    <property type="match status" value="1"/>
</dbReference>
<evidence type="ECO:0000256" key="1">
    <source>
        <dbReference type="ARBA" id="ARBA00006271"/>
    </source>
</evidence>
<dbReference type="PIRSF" id="PIRSF005813">
    <property type="entry name" value="MSH2"/>
    <property type="match status" value="1"/>
</dbReference>
<keyword evidence="5" id="KW-0234">DNA repair</keyword>
<dbReference type="Pfam" id="PF05190">
    <property type="entry name" value="MutS_IV"/>
    <property type="match status" value="1"/>
</dbReference>
<dbReference type="NCBIfam" id="NF003810">
    <property type="entry name" value="PRK05399.1"/>
    <property type="match status" value="1"/>
</dbReference>
<evidence type="ECO:0000259" key="6">
    <source>
        <dbReference type="PROSITE" id="PS00486"/>
    </source>
</evidence>
<dbReference type="InterPro" id="IPR007696">
    <property type="entry name" value="DNA_mismatch_repair_MutS_core"/>
</dbReference>
<evidence type="ECO:0000313" key="8">
    <source>
        <dbReference type="Proteomes" id="UP001327219"/>
    </source>
</evidence>
<dbReference type="Gene3D" id="3.40.50.300">
    <property type="entry name" value="P-loop containing nucleotide triphosphate hydrolases"/>
    <property type="match status" value="1"/>
</dbReference>
<evidence type="ECO:0000313" key="7">
    <source>
        <dbReference type="EMBL" id="WPX97289.1"/>
    </source>
</evidence>
<dbReference type="InterPro" id="IPR027417">
    <property type="entry name" value="P-loop_NTPase"/>
</dbReference>
<keyword evidence="4" id="KW-0238">DNA-binding</keyword>
<evidence type="ECO:0000256" key="2">
    <source>
        <dbReference type="ARBA" id="ARBA00022741"/>
    </source>
</evidence>
<dbReference type="CDD" id="cd03284">
    <property type="entry name" value="ABC_MutS1"/>
    <property type="match status" value="1"/>
</dbReference>
<name>A0ABZ0UQI8_9RICK</name>
<comment type="similarity">
    <text evidence="1">Belongs to the DNA mismatch repair MutS family.</text>
</comment>
<dbReference type="InterPro" id="IPR036187">
    <property type="entry name" value="DNA_mismatch_repair_MutS_sf"/>
</dbReference>
<accession>A0ABZ0UQI8</accession>
<dbReference type="PROSITE" id="PS00486">
    <property type="entry name" value="DNA_MISMATCH_REPAIR_2"/>
    <property type="match status" value="1"/>
</dbReference>
<dbReference type="Pfam" id="PF05192">
    <property type="entry name" value="MutS_III"/>
    <property type="match status" value="1"/>
</dbReference>
<dbReference type="SUPFAM" id="SSF52540">
    <property type="entry name" value="P-loop containing nucleoside triphosphate hydrolases"/>
    <property type="match status" value="1"/>
</dbReference>